<keyword evidence="2" id="KW-1185">Reference proteome</keyword>
<dbReference type="OMA" id="HINTNHR"/>
<protein>
    <submittedName>
        <fullName evidence="1">Uncharacterized protein</fullName>
    </submittedName>
</protein>
<sequence>MYYHLYLKSNPSYKHINTNHRLFNQDPHKLNSDSNSIHKLNMVMSKEDTMTQKDICQGHMMYNKKHHKLSKKIQQENSDPHKFNIHNQMYKQHIKQGSSNKICQISKIRDNRLSRIIFNTKESMWNKRFEYKPNTLFSMAYMFRLEDKHKRLANMCYKHNYWNNSSNQVCNSHMNHYYQIILDRNSKILKYNKLSLHIQQVKIRQILNRQLDMKTKIIDQEIMRQTRFDINQYQLVDFYIQKFQQYIQLNYFYNQSAIYRICSKIDKQLSYKQS</sequence>
<dbReference type="EMBL" id="CAJJDP010000111">
    <property type="protein sequence ID" value="CAD8196473.1"/>
    <property type="molecule type" value="Genomic_DNA"/>
</dbReference>
<accession>A0A8S1X2Y0</accession>
<evidence type="ECO:0000313" key="2">
    <source>
        <dbReference type="Proteomes" id="UP000683925"/>
    </source>
</evidence>
<comment type="caution">
    <text evidence="1">The sequence shown here is derived from an EMBL/GenBank/DDBJ whole genome shotgun (WGS) entry which is preliminary data.</text>
</comment>
<reference evidence="1" key="1">
    <citation type="submission" date="2021-01" db="EMBL/GenBank/DDBJ databases">
        <authorList>
            <consortium name="Genoscope - CEA"/>
            <person name="William W."/>
        </authorList>
    </citation>
    <scope>NUCLEOTIDE SEQUENCE</scope>
</reference>
<organism evidence="1 2">
    <name type="scientific">Paramecium octaurelia</name>
    <dbReference type="NCBI Taxonomy" id="43137"/>
    <lineage>
        <taxon>Eukaryota</taxon>
        <taxon>Sar</taxon>
        <taxon>Alveolata</taxon>
        <taxon>Ciliophora</taxon>
        <taxon>Intramacronucleata</taxon>
        <taxon>Oligohymenophorea</taxon>
        <taxon>Peniculida</taxon>
        <taxon>Parameciidae</taxon>
        <taxon>Paramecium</taxon>
    </lineage>
</organism>
<gene>
    <name evidence="1" type="ORF">POCTA_138.1.T1110207</name>
</gene>
<dbReference type="AlphaFoldDB" id="A0A8S1X2Y0"/>
<name>A0A8S1X2Y0_PAROT</name>
<dbReference type="Proteomes" id="UP000683925">
    <property type="component" value="Unassembled WGS sequence"/>
</dbReference>
<evidence type="ECO:0000313" key="1">
    <source>
        <dbReference type="EMBL" id="CAD8196473.1"/>
    </source>
</evidence>
<proteinExistence type="predicted"/>